<accession>A0ABZ3IQU4</accession>
<protein>
    <recommendedName>
        <fullName evidence="5">Lipopolysaccharide core heptosyltransferase RfaQ</fullName>
    </recommendedName>
</protein>
<evidence type="ECO:0000256" key="1">
    <source>
        <dbReference type="ARBA" id="ARBA00022676"/>
    </source>
</evidence>
<evidence type="ECO:0000313" key="3">
    <source>
        <dbReference type="EMBL" id="XFO68079.1"/>
    </source>
</evidence>
<evidence type="ECO:0000256" key="2">
    <source>
        <dbReference type="ARBA" id="ARBA00022679"/>
    </source>
</evidence>
<dbReference type="PANTHER" id="PTHR30160">
    <property type="entry name" value="TETRAACYLDISACCHARIDE 4'-KINASE-RELATED"/>
    <property type="match status" value="1"/>
</dbReference>
<proteinExistence type="predicted"/>
<name>A0ABZ3IQU4_9FIRM</name>
<evidence type="ECO:0000313" key="4">
    <source>
        <dbReference type="Proteomes" id="UP000216752"/>
    </source>
</evidence>
<reference evidence="3" key="1">
    <citation type="submission" date="2024-05" db="EMBL/GenBank/DDBJ databases">
        <title>Isolation and characterization of Sporomusa carbonis sp. nov., a carboxydotrophic hydrogenogen in the genus of Sporomusa isolated from a charcoal burning pile.</title>
        <authorList>
            <person name="Boeer T."/>
            <person name="Rosenbaum F."/>
            <person name="Eysell L."/>
            <person name="Mueller V."/>
            <person name="Daniel R."/>
            <person name="Poehlein A."/>
        </authorList>
    </citation>
    <scope>NUCLEOTIDE SEQUENCE [LARGE SCALE GENOMIC DNA]</scope>
    <source>
        <strain evidence="3">DSM 10669</strain>
    </source>
</reference>
<dbReference type="Gene3D" id="3.40.50.2000">
    <property type="entry name" value="Glycogen Phosphorylase B"/>
    <property type="match status" value="2"/>
</dbReference>
<dbReference type="InterPro" id="IPR051199">
    <property type="entry name" value="LPS_LOS_Heptosyltrfase"/>
</dbReference>
<dbReference type="InterPro" id="IPR002201">
    <property type="entry name" value="Glyco_trans_9"/>
</dbReference>
<keyword evidence="4" id="KW-1185">Reference proteome</keyword>
<dbReference type="PANTHER" id="PTHR30160:SF1">
    <property type="entry name" value="LIPOPOLYSACCHARIDE 1,2-N-ACETYLGLUCOSAMINETRANSFERASE-RELATED"/>
    <property type="match status" value="1"/>
</dbReference>
<dbReference type="EMBL" id="CP155573">
    <property type="protein sequence ID" value="XFO68079.1"/>
    <property type="molecule type" value="Genomic_DNA"/>
</dbReference>
<dbReference type="Proteomes" id="UP000216752">
    <property type="component" value="Chromosome"/>
</dbReference>
<dbReference type="SUPFAM" id="SSF53756">
    <property type="entry name" value="UDP-Glycosyltransferase/glycogen phosphorylase"/>
    <property type="match status" value="1"/>
</dbReference>
<dbReference type="CDD" id="cd03789">
    <property type="entry name" value="GT9_LPS_heptosyltransferase"/>
    <property type="match status" value="1"/>
</dbReference>
<sequence length="363" mass="40663">MPKAINNDIKNILIIRLSSIGDVLKCTVVIDKLRNHFPNARISWLVETKSKDVLLGNPNIDEIIVWQRKEWSKQARSSKNYWKFARQLFQFTKEIRNRNFDLVVDIYGAPRSGIISYLSKAPVRLCYTGSRKYSHLCANIHAVPDYTTSTTATQFYADILRPLGIDRDDLRMQMPILPADRSFAETFLHDHGISPGKYIAINPSTSWQSKCWPSEYYARLADMIIEKHCLPVVILGAPGDVPLVETITRQMQQQPVDASGKTTLRQLAALAEKAGAFISGDTGPLFIAEAAGTATISIFGPTDPAWHAPKGERHITLSTNSCSCKKSFCEDKKCLTAILPEHVLTTFEELAKKIGLIEHHAIK</sequence>
<dbReference type="RefSeq" id="WP_094603884.1">
    <property type="nucleotide sequence ID" value="NZ_CP155573.1"/>
</dbReference>
<keyword evidence="2" id="KW-0808">Transferase</keyword>
<evidence type="ECO:0008006" key="5">
    <source>
        <dbReference type="Google" id="ProtNLM"/>
    </source>
</evidence>
<gene>
    <name evidence="3" type="ORF">SPSIL_042990</name>
</gene>
<organism evidence="3 4">
    <name type="scientific">Sporomusa silvacetica DSM 10669</name>
    <dbReference type="NCBI Taxonomy" id="1123289"/>
    <lineage>
        <taxon>Bacteria</taxon>
        <taxon>Bacillati</taxon>
        <taxon>Bacillota</taxon>
        <taxon>Negativicutes</taxon>
        <taxon>Selenomonadales</taxon>
        <taxon>Sporomusaceae</taxon>
        <taxon>Sporomusa</taxon>
    </lineage>
</organism>
<dbReference type="Pfam" id="PF01075">
    <property type="entry name" value="Glyco_transf_9"/>
    <property type="match status" value="1"/>
</dbReference>
<keyword evidence="1" id="KW-0328">Glycosyltransferase</keyword>